<evidence type="ECO:0000256" key="1">
    <source>
        <dbReference type="ARBA" id="ARBA00004651"/>
    </source>
</evidence>
<evidence type="ECO:0000256" key="7">
    <source>
        <dbReference type="ARBA" id="ARBA00023136"/>
    </source>
</evidence>
<dbReference type="GO" id="GO:0005315">
    <property type="term" value="F:phosphate transmembrane transporter activity"/>
    <property type="evidence" value="ECO:0007669"/>
    <property type="project" value="InterPro"/>
</dbReference>
<evidence type="ECO:0000256" key="6">
    <source>
        <dbReference type="ARBA" id="ARBA00022989"/>
    </source>
</evidence>
<feature type="transmembrane region" description="Helical" evidence="8">
    <location>
        <begin position="134"/>
        <end position="151"/>
    </location>
</feature>
<dbReference type="CDD" id="cd06261">
    <property type="entry name" value="TM_PBP2"/>
    <property type="match status" value="1"/>
</dbReference>
<gene>
    <name evidence="10" type="primary">pstA</name>
    <name evidence="10" type="ORF">FYJ71_05350</name>
</gene>
<dbReference type="EMBL" id="VUNE01000002">
    <property type="protein sequence ID" value="MST62402.1"/>
    <property type="molecule type" value="Genomic_DNA"/>
</dbReference>
<feature type="domain" description="ABC transmembrane type-1" evidence="9">
    <location>
        <begin position="62"/>
        <end position="265"/>
    </location>
</feature>
<evidence type="ECO:0000256" key="2">
    <source>
        <dbReference type="ARBA" id="ARBA00007069"/>
    </source>
</evidence>
<dbReference type="InterPro" id="IPR005672">
    <property type="entry name" value="Phosphate_PstA"/>
</dbReference>
<dbReference type="PANTHER" id="PTHR43470:SF3">
    <property type="entry name" value="PHOSPHATE TRANSPORT SYSTEM PERMEASE PROTEIN PSTA-RELATED"/>
    <property type="match status" value="1"/>
</dbReference>
<keyword evidence="4 8" id="KW-1003">Cell membrane</keyword>
<reference evidence="10 11" key="1">
    <citation type="submission" date="2019-08" db="EMBL/GenBank/DDBJ databases">
        <title>In-depth cultivation of the pig gut microbiome towards novel bacterial diversity and tailored functional studies.</title>
        <authorList>
            <person name="Wylensek D."/>
            <person name="Hitch T.C.A."/>
            <person name="Clavel T."/>
        </authorList>
    </citation>
    <scope>NUCLEOTIDE SEQUENCE [LARGE SCALE GENOMIC DNA]</scope>
    <source>
        <strain evidence="10 11">WCA-SAB-591-4A-A</strain>
    </source>
</reference>
<dbReference type="PROSITE" id="PS50928">
    <property type="entry name" value="ABC_TM1"/>
    <property type="match status" value="1"/>
</dbReference>
<dbReference type="InterPro" id="IPR035906">
    <property type="entry name" value="MetI-like_sf"/>
</dbReference>
<evidence type="ECO:0000256" key="5">
    <source>
        <dbReference type="ARBA" id="ARBA00022692"/>
    </source>
</evidence>
<evidence type="ECO:0000256" key="8">
    <source>
        <dbReference type="RuleBase" id="RU363043"/>
    </source>
</evidence>
<dbReference type="NCBIfam" id="TIGR00974">
    <property type="entry name" value="3a0107s02c"/>
    <property type="match status" value="1"/>
</dbReference>
<evidence type="ECO:0000313" key="11">
    <source>
        <dbReference type="Proteomes" id="UP000440713"/>
    </source>
</evidence>
<sequence length="275" mass="30346">MFHTKKKKRNFLKPIVNISAFACFSIFLFIIGYILMRGIPNLTSELFEWKYTSTNVSMMPAIITTLYVVFLSIIIAAPIGIFTAIYLVEYLDTNSKFTRIIRLTSDTLSGIPSIIYGLFGMLFFVHFLGLNNSVISGVLTCVIMILPVMIRSSEEALMSVKDIYRYGSVALGAGKVATVFKVVLPMAFPGIISGIILSIGRVVGESAALIYTLGTSSKLPETIFNSGRTLSVHMYMLSGEGRFIEQAFATAVMLVLLVILLNTVSELVVRKFLTK</sequence>
<dbReference type="Gene3D" id="1.10.3720.10">
    <property type="entry name" value="MetI-like"/>
    <property type="match status" value="1"/>
</dbReference>
<dbReference type="SUPFAM" id="SSF161098">
    <property type="entry name" value="MetI-like"/>
    <property type="match status" value="1"/>
</dbReference>
<keyword evidence="11" id="KW-1185">Reference proteome</keyword>
<comment type="similarity">
    <text evidence="2 8">Belongs to the binding-protein-dependent transport system permease family. CysTW subfamily.</text>
</comment>
<feature type="transmembrane region" description="Helical" evidence="8">
    <location>
        <begin position="243"/>
        <end position="264"/>
    </location>
</feature>
<dbReference type="InterPro" id="IPR000515">
    <property type="entry name" value="MetI-like"/>
</dbReference>
<evidence type="ECO:0000313" key="10">
    <source>
        <dbReference type="EMBL" id="MST62402.1"/>
    </source>
</evidence>
<keyword evidence="6 8" id="KW-1133">Transmembrane helix</keyword>
<feature type="transmembrane region" description="Helical" evidence="8">
    <location>
        <begin position="15"/>
        <end position="36"/>
    </location>
</feature>
<keyword evidence="5 8" id="KW-0812">Transmembrane</keyword>
<organism evidence="10 11">
    <name type="scientific">Peptostreptococcus porci</name>
    <dbReference type="NCBI Taxonomy" id="2652282"/>
    <lineage>
        <taxon>Bacteria</taxon>
        <taxon>Bacillati</taxon>
        <taxon>Bacillota</taxon>
        <taxon>Clostridia</taxon>
        <taxon>Peptostreptococcales</taxon>
        <taxon>Peptostreptococcaceae</taxon>
        <taxon>Peptostreptococcus</taxon>
    </lineage>
</organism>
<feature type="transmembrane region" description="Helical" evidence="8">
    <location>
        <begin position="56"/>
        <end position="88"/>
    </location>
</feature>
<dbReference type="GO" id="GO:0005886">
    <property type="term" value="C:plasma membrane"/>
    <property type="evidence" value="ECO:0007669"/>
    <property type="project" value="UniProtKB-SubCell"/>
</dbReference>
<feature type="transmembrane region" description="Helical" evidence="8">
    <location>
        <begin position="190"/>
        <end position="213"/>
    </location>
</feature>
<evidence type="ECO:0000256" key="4">
    <source>
        <dbReference type="ARBA" id="ARBA00022475"/>
    </source>
</evidence>
<proteinExistence type="inferred from homology"/>
<dbReference type="GO" id="GO:0035435">
    <property type="term" value="P:phosphate ion transmembrane transport"/>
    <property type="evidence" value="ECO:0007669"/>
    <property type="project" value="InterPro"/>
</dbReference>
<feature type="transmembrane region" description="Helical" evidence="8">
    <location>
        <begin position="108"/>
        <end position="128"/>
    </location>
</feature>
<dbReference type="Proteomes" id="UP000440713">
    <property type="component" value="Unassembled WGS sequence"/>
</dbReference>
<name>A0A6N7XDI8_9FIRM</name>
<keyword evidence="7 8" id="KW-0472">Membrane</keyword>
<comment type="subcellular location">
    <subcellularLocation>
        <location evidence="1 8">Cell membrane</location>
        <topology evidence="1 8">Multi-pass membrane protein</topology>
    </subcellularLocation>
</comment>
<evidence type="ECO:0000259" key="9">
    <source>
        <dbReference type="PROSITE" id="PS50928"/>
    </source>
</evidence>
<dbReference type="PANTHER" id="PTHR43470">
    <property type="entry name" value="PHOSPHATE TRANSPORT SYSTEM PERMEASE PROTEIN PSTA-RELATED"/>
    <property type="match status" value="1"/>
</dbReference>
<protein>
    <recommendedName>
        <fullName evidence="8">Phosphate transport system permease protein PstA</fullName>
    </recommendedName>
</protein>
<keyword evidence="3" id="KW-0813">Transport</keyword>
<dbReference type="AlphaFoldDB" id="A0A6N7XDI8"/>
<comment type="caution">
    <text evidence="10">The sequence shown here is derived from an EMBL/GenBank/DDBJ whole genome shotgun (WGS) entry which is preliminary data.</text>
</comment>
<evidence type="ECO:0000256" key="3">
    <source>
        <dbReference type="ARBA" id="ARBA00022448"/>
    </source>
</evidence>
<dbReference type="Pfam" id="PF00528">
    <property type="entry name" value="BPD_transp_1"/>
    <property type="match status" value="1"/>
</dbReference>
<accession>A0A6N7XDI8</accession>